<keyword evidence="12" id="KW-0675">Receptor</keyword>
<comment type="similarity">
    <text evidence="8 9">Belongs to the TonB-dependent receptor family.</text>
</comment>
<dbReference type="EMBL" id="LQNU01000041">
    <property type="protein sequence ID" value="KZE83014.1"/>
    <property type="molecule type" value="Genomic_DNA"/>
</dbReference>
<dbReference type="Proteomes" id="UP000076630">
    <property type="component" value="Unassembled WGS sequence"/>
</dbReference>
<dbReference type="SUPFAM" id="SSF49464">
    <property type="entry name" value="Carboxypeptidase regulatory domain-like"/>
    <property type="match status" value="1"/>
</dbReference>
<dbReference type="AlphaFoldDB" id="A0A161SB86"/>
<comment type="caution">
    <text evidence="12">The sequence shown here is derived from an EMBL/GenBank/DDBJ whole genome shotgun (WGS) entry which is preliminary data.</text>
</comment>
<dbReference type="InterPro" id="IPR008969">
    <property type="entry name" value="CarboxyPept-like_regulatory"/>
</dbReference>
<dbReference type="InterPro" id="IPR012910">
    <property type="entry name" value="Plug_dom"/>
</dbReference>
<evidence type="ECO:0000259" key="11">
    <source>
        <dbReference type="Pfam" id="PF07715"/>
    </source>
</evidence>
<keyword evidence="7 8" id="KW-0998">Cell outer membrane</keyword>
<dbReference type="SUPFAM" id="SSF56935">
    <property type="entry name" value="Porins"/>
    <property type="match status" value="1"/>
</dbReference>
<evidence type="ECO:0000256" key="6">
    <source>
        <dbReference type="ARBA" id="ARBA00023136"/>
    </source>
</evidence>
<comment type="subcellular location">
    <subcellularLocation>
        <location evidence="1 8">Cell outer membrane</location>
        <topology evidence="1 8">Multi-pass membrane protein</topology>
    </subcellularLocation>
</comment>
<keyword evidence="6 8" id="KW-0472">Membrane</keyword>
<evidence type="ECO:0000256" key="7">
    <source>
        <dbReference type="ARBA" id="ARBA00023237"/>
    </source>
</evidence>
<evidence type="ECO:0000256" key="8">
    <source>
        <dbReference type="PROSITE-ProRule" id="PRU01360"/>
    </source>
</evidence>
<keyword evidence="13" id="KW-1185">Reference proteome</keyword>
<keyword evidence="3 8" id="KW-1134">Transmembrane beta strand</keyword>
<dbReference type="PANTHER" id="PTHR40980:SF5">
    <property type="entry name" value="TONB-DEPENDENT RECEPTOR"/>
    <property type="match status" value="1"/>
</dbReference>
<dbReference type="Gene3D" id="2.60.40.1120">
    <property type="entry name" value="Carboxypeptidase-like, regulatory domain"/>
    <property type="match status" value="1"/>
</dbReference>
<evidence type="ECO:0000256" key="1">
    <source>
        <dbReference type="ARBA" id="ARBA00004571"/>
    </source>
</evidence>
<dbReference type="RefSeq" id="WP_038985046.1">
    <property type="nucleotide sequence ID" value="NZ_JWJO01000009.1"/>
</dbReference>
<proteinExistence type="inferred from homology"/>
<protein>
    <submittedName>
        <fullName evidence="12">TonB-dependent receptor</fullName>
    </submittedName>
</protein>
<dbReference type="Gene3D" id="2.40.170.20">
    <property type="entry name" value="TonB-dependent receptor, beta-barrel domain"/>
    <property type="match status" value="1"/>
</dbReference>
<reference evidence="12 13" key="1">
    <citation type="submission" date="2016-01" db="EMBL/GenBank/DDBJ databases">
        <title>Whole genome sequencing of Myroides marinus L41.</title>
        <authorList>
            <person name="Hong K.W."/>
        </authorList>
    </citation>
    <scope>NUCLEOTIDE SEQUENCE [LARGE SCALE GENOMIC DNA]</scope>
    <source>
        <strain evidence="12 13">L41</strain>
    </source>
</reference>
<dbReference type="Pfam" id="PF00593">
    <property type="entry name" value="TonB_dep_Rec_b-barrel"/>
    <property type="match status" value="1"/>
</dbReference>
<organism evidence="12 13">
    <name type="scientific">Myroides marinus</name>
    <dbReference type="NCBI Taxonomy" id="703342"/>
    <lineage>
        <taxon>Bacteria</taxon>
        <taxon>Pseudomonadati</taxon>
        <taxon>Bacteroidota</taxon>
        <taxon>Flavobacteriia</taxon>
        <taxon>Flavobacteriales</taxon>
        <taxon>Flavobacteriaceae</taxon>
        <taxon>Myroides</taxon>
    </lineage>
</organism>
<dbReference type="Pfam" id="PF07715">
    <property type="entry name" value="Plug"/>
    <property type="match status" value="1"/>
</dbReference>
<keyword evidence="5 9" id="KW-0798">TonB box</keyword>
<dbReference type="OrthoDB" id="9768470at2"/>
<dbReference type="Gene3D" id="2.170.130.10">
    <property type="entry name" value="TonB-dependent receptor, plug domain"/>
    <property type="match status" value="1"/>
</dbReference>
<feature type="domain" description="TonB-dependent receptor plug" evidence="11">
    <location>
        <begin position="127"/>
        <end position="226"/>
    </location>
</feature>
<evidence type="ECO:0000259" key="10">
    <source>
        <dbReference type="Pfam" id="PF00593"/>
    </source>
</evidence>
<evidence type="ECO:0000313" key="13">
    <source>
        <dbReference type="Proteomes" id="UP000076630"/>
    </source>
</evidence>
<dbReference type="Pfam" id="PF13715">
    <property type="entry name" value="CarbopepD_reg_2"/>
    <property type="match status" value="1"/>
</dbReference>
<evidence type="ECO:0000256" key="2">
    <source>
        <dbReference type="ARBA" id="ARBA00022448"/>
    </source>
</evidence>
<evidence type="ECO:0000256" key="9">
    <source>
        <dbReference type="RuleBase" id="RU003357"/>
    </source>
</evidence>
<dbReference type="PROSITE" id="PS52016">
    <property type="entry name" value="TONB_DEPENDENT_REC_3"/>
    <property type="match status" value="1"/>
</dbReference>
<evidence type="ECO:0000256" key="4">
    <source>
        <dbReference type="ARBA" id="ARBA00022692"/>
    </source>
</evidence>
<dbReference type="InterPro" id="IPR036942">
    <property type="entry name" value="Beta-barrel_TonB_sf"/>
</dbReference>
<dbReference type="PANTHER" id="PTHR40980">
    <property type="entry name" value="PLUG DOMAIN-CONTAINING PROTEIN"/>
    <property type="match status" value="1"/>
</dbReference>
<dbReference type="InterPro" id="IPR037066">
    <property type="entry name" value="Plug_dom_sf"/>
</dbReference>
<sequence>MKNYLIIMFLFVSASFYGQKAEIKGKLTDETTLDPLAYATVVIKNSTNGVNTDLDGNYSISVEAGTYTIQFQYMGYITQEKTITLAKKETKTINVALASEHIELEGVVVEATRSKSRESALLIEQQRSSEIKQQIGSQELSRKGVSDVASAVAKTTGVSKQEGTGTIFVRGLGDRYNSTSLNGLPLASNDPEKKNIDLNLFSTDIVEYISIDKTYNARNSGDFAGGNIDIISKKHSGEGFFNVSVGSNINSNAVGEDKFRALSDRSFLGFSETKQPSNALNSFSFKNSTQTKNKSPYGMSLGLNGGKSFYFGKESSLNLFATLSFDNNYKFKEGVNRTAQAQNSFTKDLYMKSYEYNTNTTAMLNADYNINSKNSIKYNVLLINGSQEKFDEYTGYIRDITDRKDYYENSLVTRQNYKQDRLLVNQLLGDHKLNDQLDLNWGLALNNISAQTPDRQMYTLNKVKGSDSYEFSTNSRSDNNRYFEDLIENEVGANIAASYKFGKNSENLYNGKLTVGYNLRQKKREFKATQYVFQINADYNKDINPYALDNFFNQQNFSNGYFETYTFRGGANTPDALLPQTYDGDMTIHSGFANVEYQFSDRFSATFGARFETISQKVTWQTQLDSEKTSNTLEKNAFLPSLSLKYAVNDRNNLRFAASKTYTLPQFKERARFIYEDVTEIKVGNPDLYASDDYNADLKWEFFPTNDEVVSASVFGKYIKNPINEIVTASSSNDIGYVNTGDYGYAAGLEIELRKNLISFDDVNTNKITGGLNASIMKTYQKLDNEKVKRENKYISSAFTHENSSFTGASDFLLNADLSYIKEWGEKNLMATLSYAHFSDKLYSIGTEQSGDLVDKAFGMLDFTFKLKFNKNFGIGVNAKNLLDPKIERMQENLTQDVLVRSYKLGRNFSLSLNYNF</sequence>
<name>A0A161SB86_9FLAO</name>
<accession>A0A161SB86</accession>
<evidence type="ECO:0000256" key="5">
    <source>
        <dbReference type="ARBA" id="ARBA00023077"/>
    </source>
</evidence>
<evidence type="ECO:0000256" key="3">
    <source>
        <dbReference type="ARBA" id="ARBA00022452"/>
    </source>
</evidence>
<dbReference type="InterPro" id="IPR039426">
    <property type="entry name" value="TonB-dep_rcpt-like"/>
</dbReference>
<feature type="domain" description="TonB-dependent receptor-like beta-barrel" evidence="10">
    <location>
        <begin position="452"/>
        <end position="882"/>
    </location>
</feature>
<evidence type="ECO:0000313" key="12">
    <source>
        <dbReference type="EMBL" id="KZE83014.1"/>
    </source>
</evidence>
<dbReference type="GO" id="GO:0009279">
    <property type="term" value="C:cell outer membrane"/>
    <property type="evidence" value="ECO:0007669"/>
    <property type="project" value="UniProtKB-SubCell"/>
</dbReference>
<gene>
    <name evidence="12" type="ORF">AV926_05575</name>
</gene>
<keyword evidence="2 8" id="KW-0813">Transport</keyword>
<dbReference type="InterPro" id="IPR000531">
    <property type="entry name" value="Beta-barrel_TonB"/>
</dbReference>
<keyword evidence="4 8" id="KW-0812">Transmembrane</keyword>